<dbReference type="PANTHER" id="PTHR35333">
    <property type="entry name" value="BETA-LACTAMASE"/>
    <property type="match status" value="1"/>
</dbReference>
<proteinExistence type="predicted"/>
<name>A0A1W1W922_SULTA</name>
<reference evidence="3" key="1">
    <citation type="submission" date="2017-04" db="EMBL/GenBank/DDBJ databases">
        <authorList>
            <person name="Varghese N."/>
            <person name="Submissions S."/>
        </authorList>
    </citation>
    <scope>NUCLEOTIDE SEQUENCE [LARGE SCALE GENOMIC DNA]</scope>
    <source>
        <strain evidence="3">DSM 9293</strain>
    </source>
</reference>
<dbReference type="RefSeq" id="WP_084660882.1">
    <property type="nucleotide sequence ID" value="NZ_FWWY01000001.1"/>
</dbReference>
<dbReference type="SUPFAM" id="SSF56601">
    <property type="entry name" value="beta-lactamase/transpeptidase-like"/>
    <property type="match status" value="1"/>
</dbReference>
<protein>
    <submittedName>
        <fullName evidence="2">Beta-lactamase class A</fullName>
    </submittedName>
</protein>
<dbReference type="GO" id="GO:0008800">
    <property type="term" value="F:beta-lactamase activity"/>
    <property type="evidence" value="ECO:0007669"/>
    <property type="project" value="InterPro"/>
</dbReference>
<organism evidence="2 3">
    <name type="scientific">Sulfobacillus thermosulfidooxidans (strain DSM 9293 / VKM B-1269 / AT-1)</name>
    <dbReference type="NCBI Taxonomy" id="929705"/>
    <lineage>
        <taxon>Bacteria</taxon>
        <taxon>Bacillati</taxon>
        <taxon>Bacillota</taxon>
        <taxon>Clostridia</taxon>
        <taxon>Eubacteriales</taxon>
        <taxon>Clostridiales Family XVII. Incertae Sedis</taxon>
        <taxon>Sulfobacillus</taxon>
    </lineage>
</organism>
<dbReference type="STRING" id="28034.BFX07_05400"/>
<gene>
    <name evidence="2" type="ORF">SAMN00768000_0764</name>
</gene>
<dbReference type="InterPro" id="IPR012338">
    <property type="entry name" value="Beta-lactam/transpept-like"/>
</dbReference>
<dbReference type="OrthoDB" id="9775096at2"/>
<dbReference type="GO" id="GO:0030655">
    <property type="term" value="P:beta-lactam antibiotic catabolic process"/>
    <property type="evidence" value="ECO:0007669"/>
    <property type="project" value="InterPro"/>
</dbReference>
<dbReference type="PANTHER" id="PTHR35333:SF3">
    <property type="entry name" value="BETA-LACTAMASE-TYPE TRANSPEPTIDASE FOLD CONTAINING PROTEIN"/>
    <property type="match status" value="1"/>
</dbReference>
<dbReference type="Pfam" id="PF13354">
    <property type="entry name" value="Beta-lactamase2"/>
    <property type="match status" value="1"/>
</dbReference>
<dbReference type="GO" id="GO:0046677">
    <property type="term" value="P:response to antibiotic"/>
    <property type="evidence" value="ECO:0007669"/>
    <property type="project" value="InterPro"/>
</dbReference>
<dbReference type="AlphaFoldDB" id="A0A1W1W922"/>
<dbReference type="InterPro" id="IPR045155">
    <property type="entry name" value="Beta-lactam_cat"/>
</dbReference>
<dbReference type="Proteomes" id="UP000192660">
    <property type="component" value="Unassembled WGS sequence"/>
</dbReference>
<feature type="domain" description="Beta-lactamase class A catalytic" evidence="1">
    <location>
        <begin position="22"/>
        <end position="242"/>
    </location>
</feature>
<keyword evidence="3" id="KW-1185">Reference proteome</keyword>
<dbReference type="InterPro" id="IPR000871">
    <property type="entry name" value="Beta-lactam_class-A"/>
</dbReference>
<sequence length="278" mass="31562">MIKAEAEKRIEDIVHAFSGHISFYAEHMQTHETLTREPDRVMETASVIKLPIMAATFQYLADEHKILSEPLTLQVEDMVDGSGILQHLSPGLSLSIKDVMTLMIIVSDNTATNMILRQVGIPRVNRFIQSLGLSQTRLLKRIDFTIPGPIGLATSRELGMILTQLYHRTLVNKDASDIMWDILCRQQYNTIMTRHLPYEWITEEDNNPPKVQIGSKSGSLEGIRNDVGIITTPWGDYVLAILSEHSRDLRFHIDNEALVILPQLSRIIFDYFSPEQPS</sequence>
<dbReference type="Gene3D" id="3.40.710.10">
    <property type="entry name" value="DD-peptidase/beta-lactamase superfamily"/>
    <property type="match status" value="1"/>
</dbReference>
<accession>A0A1W1W922</accession>
<evidence type="ECO:0000313" key="2">
    <source>
        <dbReference type="EMBL" id="SMC02786.1"/>
    </source>
</evidence>
<evidence type="ECO:0000259" key="1">
    <source>
        <dbReference type="Pfam" id="PF13354"/>
    </source>
</evidence>
<evidence type="ECO:0000313" key="3">
    <source>
        <dbReference type="Proteomes" id="UP000192660"/>
    </source>
</evidence>
<dbReference type="EMBL" id="FWWY01000001">
    <property type="protein sequence ID" value="SMC02786.1"/>
    <property type="molecule type" value="Genomic_DNA"/>
</dbReference>